<evidence type="ECO:0000259" key="2">
    <source>
        <dbReference type="Pfam" id="PF00892"/>
    </source>
</evidence>
<organism evidence="3 4">
    <name type="scientific">Candidatus Lloydbacteria bacterium RIFCSPHIGHO2_02_FULL_51_22</name>
    <dbReference type="NCBI Taxonomy" id="1798663"/>
    <lineage>
        <taxon>Bacteria</taxon>
        <taxon>Candidatus Lloydiibacteriota</taxon>
    </lineage>
</organism>
<gene>
    <name evidence="3" type="ORF">A3D67_04210</name>
</gene>
<proteinExistence type="predicted"/>
<dbReference type="PANTHER" id="PTHR22911:SF137">
    <property type="entry name" value="SOLUTE CARRIER FAMILY 35 MEMBER G2-RELATED"/>
    <property type="match status" value="1"/>
</dbReference>
<comment type="caution">
    <text evidence="3">The sequence shown here is derived from an EMBL/GenBank/DDBJ whole genome shotgun (WGS) entry which is preliminary data.</text>
</comment>
<feature type="transmembrane region" description="Helical" evidence="1">
    <location>
        <begin position="280"/>
        <end position="297"/>
    </location>
</feature>
<feature type="domain" description="EamA" evidence="2">
    <location>
        <begin position="190"/>
        <end position="319"/>
    </location>
</feature>
<dbReference type="AlphaFoldDB" id="A0A1G2DGN2"/>
<evidence type="ECO:0000313" key="4">
    <source>
        <dbReference type="Proteomes" id="UP000178099"/>
    </source>
</evidence>
<feature type="domain" description="EamA" evidence="2">
    <location>
        <begin position="5"/>
        <end position="143"/>
    </location>
</feature>
<reference evidence="3 4" key="1">
    <citation type="journal article" date="2016" name="Nat. Commun.">
        <title>Thousands of microbial genomes shed light on interconnected biogeochemical processes in an aquifer system.</title>
        <authorList>
            <person name="Anantharaman K."/>
            <person name="Brown C.T."/>
            <person name="Hug L.A."/>
            <person name="Sharon I."/>
            <person name="Castelle C.J."/>
            <person name="Probst A.J."/>
            <person name="Thomas B.C."/>
            <person name="Singh A."/>
            <person name="Wilkins M.J."/>
            <person name="Karaoz U."/>
            <person name="Brodie E.L."/>
            <person name="Williams K.H."/>
            <person name="Hubbard S.S."/>
            <person name="Banfield J.F."/>
        </authorList>
    </citation>
    <scope>NUCLEOTIDE SEQUENCE [LARGE SCALE GENOMIC DNA]</scope>
</reference>
<feature type="transmembrane region" description="Helical" evidence="1">
    <location>
        <begin position="188"/>
        <end position="205"/>
    </location>
</feature>
<feature type="transmembrane region" description="Helical" evidence="1">
    <location>
        <begin position="257"/>
        <end position="274"/>
    </location>
</feature>
<dbReference type="EMBL" id="MHLN01000003">
    <property type="protein sequence ID" value="OGZ12582.1"/>
    <property type="molecule type" value="Genomic_DNA"/>
</dbReference>
<dbReference type="InterPro" id="IPR000620">
    <property type="entry name" value="EamA_dom"/>
</dbReference>
<feature type="transmembrane region" description="Helical" evidence="1">
    <location>
        <begin position="67"/>
        <end position="88"/>
    </location>
</feature>
<name>A0A1G2DGN2_9BACT</name>
<dbReference type="Pfam" id="PF00892">
    <property type="entry name" value="EamA"/>
    <property type="match status" value="2"/>
</dbReference>
<keyword evidence="1" id="KW-0472">Membrane</keyword>
<keyword evidence="1" id="KW-0812">Transmembrane</keyword>
<dbReference type="PANTHER" id="PTHR22911">
    <property type="entry name" value="ACYL-MALONYL CONDENSING ENZYME-RELATED"/>
    <property type="match status" value="1"/>
</dbReference>
<dbReference type="Gene3D" id="1.10.3730.20">
    <property type="match status" value="1"/>
</dbReference>
<evidence type="ECO:0000256" key="1">
    <source>
        <dbReference type="SAM" id="Phobius"/>
    </source>
</evidence>
<keyword evidence="1" id="KW-1133">Transmembrane helix</keyword>
<accession>A0A1G2DGN2</accession>
<feature type="transmembrane region" description="Helical" evidence="1">
    <location>
        <begin position="100"/>
        <end position="120"/>
    </location>
</feature>
<feature type="transmembrane region" description="Helical" evidence="1">
    <location>
        <begin position="6"/>
        <end position="23"/>
    </location>
</feature>
<dbReference type="GO" id="GO:0016020">
    <property type="term" value="C:membrane"/>
    <property type="evidence" value="ECO:0007669"/>
    <property type="project" value="InterPro"/>
</dbReference>
<evidence type="ECO:0000313" key="3">
    <source>
        <dbReference type="EMBL" id="OGZ12582.1"/>
    </source>
</evidence>
<dbReference type="SUPFAM" id="SSF103481">
    <property type="entry name" value="Multidrug resistance efflux transporter EmrE"/>
    <property type="match status" value="1"/>
</dbReference>
<feature type="transmembrane region" description="Helical" evidence="1">
    <location>
        <begin position="35"/>
        <end position="55"/>
    </location>
</feature>
<sequence>MAWQGFALVLMGAFLFAFYEVANKKLLIKNAPSDCIGTVNMLGSGALLLAASFLFNPPRVENWFDFSIHGLWLPLLATSVLNIIIQFGNLRALKLGDVSLVAPISAAQPMIVLIPSWFILGEVPGMWGYIGLLLLAVGFYVLSFAEEVFILDPVTGEKKPWHPPEYLLWMGKSVRYVAPWYVLMRNRAVQIALVVAACGAVAVNFDKLGTIRAESITFVPGLILLFCGVVGLAKTLITGEWKKVEKEHITRLIQNPLLYTLVMVCYWAAFLYGFAAYVGAMKRTTIVFTLILGWLILKEVNVKKRWPGAIIMMIGAAFLGL</sequence>
<feature type="transmembrane region" description="Helical" evidence="1">
    <location>
        <begin position="126"/>
        <end position="145"/>
    </location>
</feature>
<dbReference type="Proteomes" id="UP000178099">
    <property type="component" value="Unassembled WGS sequence"/>
</dbReference>
<feature type="transmembrane region" description="Helical" evidence="1">
    <location>
        <begin position="217"/>
        <end position="237"/>
    </location>
</feature>
<dbReference type="InterPro" id="IPR037185">
    <property type="entry name" value="EmrE-like"/>
</dbReference>
<protein>
    <recommendedName>
        <fullName evidence="2">EamA domain-containing protein</fullName>
    </recommendedName>
</protein>